<dbReference type="HOGENOM" id="CLU_032992_1_0_1"/>
<keyword evidence="3 4" id="KW-0808">Transferase</keyword>
<evidence type="ECO:0000256" key="3">
    <source>
        <dbReference type="ARBA" id="ARBA00022679"/>
    </source>
</evidence>
<dbReference type="GO" id="GO:0016740">
    <property type="term" value="F:transferase activity"/>
    <property type="evidence" value="ECO:0007669"/>
    <property type="project" value="UniProtKB-KW"/>
</dbReference>
<dbReference type="RefSeq" id="XP_016757960.1">
    <property type="nucleotide sequence ID" value="XM_016902699.1"/>
</dbReference>
<keyword evidence="5" id="KW-1185">Reference proteome</keyword>
<dbReference type="CDD" id="cd06532">
    <property type="entry name" value="Glyco_transf_25"/>
    <property type="match status" value="1"/>
</dbReference>
<dbReference type="InterPro" id="IPR050757">
    <property type="entry name" value="Collagen_mod_GT25"/>
</dbReference>
<dbReference type="AlphaFoldDB" id="M3CYV2"/>
<sequence length="387" mass="43464">MDIRSVPVRVLLVIAGLLTITFLISGRGISRSPDILPSSAIHSHRDGYSSLEDVANQTLGFEKIFVINLPSRTDHRDSMSLAAALTPGGLKLTYVDGVTNVSAKALPPGGDSPRFDKDMVGLVGAWRAHINVLRTIVEQNITSALILEGDIDWDIRLKAQMLDFARASRLLVQPGQEDRTFDVHDEPLVKPTTSPYGDIDRWDLLWLGHCGAEFPQSQTGIRQGRVTIFNDETVPQSQHYDREWGSAELIRAYPNHTRVVHRSRMNVCSLAYGVTQGGARRFLYELGIRQLNDAMDIMMREMCDGLAGRPMHNCLTVQPQIFQHHRPVGSKASFSEIQDHGEGYNEVAYTRNIRWSTRLNFRKLLDGQTDYVDLWQDDMPANKTAFP</sequence>
<evidence type="ECO:0000313" key="5">
    <source>
        <dbReference type="Proteomes" id="UP000016931"/>
    </source>
</evidence>
<name>M3CYV2_SPHMS</name>
<dbReference type="OrthoDB" id="47375at2759"/>
<keyword evidence="2" id="KW-0328">Glycosyltransferase</keyword>
<dbReference type="STRING" id="692275.M3CYV2"/>
<accession>M3CYV2</accession>
<dbReference type="GeneID" id="27899836"/>
<reference evidence="4 5" key="1">
    <citation type="journal article" date="2012" name="PLoS Pathog.">
        <title>Diverse lifestyles and strategies of plant pathogenesis encoded in the genomes of eighteen Dothideomycetes fungi.</title>
        <authorList>
            <person name="Ohm R.A."/>
            <person name="Feau N."/>
            <person name="Henrissat B."/>
            <person name="Schoch C.L."/>
            <person name="Horwitz B.A."/>
            <person name="Barry K.W."/>
            <person name="Condon B.J."/>
            <person name="Copeland A.C."/>
            <person name="Dhillon B."/>
            <person name="Glaser F."/>
            <person name="Hesse C.N."/>
            <person name="Kosti I."/>
            <person name="LaButti K."/>
            <person name="Lindquist E.A."/>
            <person name="Lucas S."/>
            <person name="Salamov A.A."/>
            <person name="Bradshaw R.E."/>
            <person name="Ciuffetti L."/>
            <person name="Hamelin R.C."/>
            <person name="Kema G.H.J."/>
            <person name="Lawrence C."/>
            <person name="Scott J.A."/>
            <person name="Spatafora J.W."/>
            <person name="Turgeon B.G."/>
            <person name="de Wit P.J.G.M."/>
            <person name="Zhong S."/>
            <person name="Goodwin S.B."/>
            <person name="Grigoriev I.V."/>
        </authorList>
    </citation>
    <scope>NUCLEOTIDE SEQUENCE [LARGE SCALE GENOMIC DNA]</scope>
    <source>
        <strain evidence="4 5">SO2202</strain>
    </source>
</reference>
<dbReference type="PANTHER" id="PTHR10730">
    <property type="entry name" value="PROCOLLAGEN-LYSINE,2-OXOGLUTARATE 5-DIOXYGENASE/GLYCOSYLTRANSFERASE 25 FAMILY MEMBER"/>
    <property type="match status" value="1"/>
</dbReference>
<dbReference type="Proteomes" id="UP000016931">
    <property type="component" value="Unassembled WGS sequence"/>
</dbReference>
<evidence type="ECO:0000313" key="4">
    <source>
        <dbReference type="EMBL" id="EMF09839.1"/>
    </source>
</evidence>
<gene>
    <name evidence="4" type="ORF">SEPMUDRAFT_135261</name>
</gene>
<dbReference type="OMA" id="TRVVHHA"/>
<comment type="similarity">
    <text evidence="1">Belongs to the glycosyltransferase 25 family.</text>
</comment>
<dbReference type="eggNOG" id="ENOG502S152">
    <property type="taxonomic scope" value="Eukaryota"/>
</dbReference>
<evidence type="ECO:0000256" key="1">
    <source>
        <dbReference type="ARBA" id="ARBA00006721"/>
    </source>
</evidence>
<protein>
    <submittedName>
        <fullName evidence="4">Glycosyltransferase family 25 protein</fullName>
    </submittedName>
</protein>
<dbReference type="PANTHER" id="PTHR10730:SF53">
    <property type="entry name" value="GLYCOSYLTRANSFERASE 25 FAMILY MEMBER"/>
    <property type="match status" value="1"/>
</dbReference>
<evidence type="ECO:0000256" key="2">
    <source>
        <dbReference type="ARBA" id="ARBA00022676"/>
    </source>
</evidence>
<dbReference type="EMBL" id="KB456268">
    <property type="protein sequence ID" value="EMF09839.1"/>
    <property type="molecule type" value="Genomic_DNA"/>
</dbReference>
<dbReference type="InterPro" id="IPR002654">
    <property type="entry name" value="Glyco_trans_25"/>
</dbReference>
<proteinExistence type="inferred from homology"/>
<organism evidence="4 5">
    <name type="scientific">Sphaerulina musiva (strain SO2202)</name>
    <name type="common">Poplar stem canker fungus</name>
    <name type="synonym">Septoria musiva</name>
    <dbReference type="NCBI Taxonomy" id="692275"/>
    <lineage>
        <taxon>Eukaryota</taxon>
        <taxon>Fungi</taxon>
        <taxon>Dikarya</taxon>
        <taxon>Ascomycota</taxon>
        <taxon>Pezizomycotina</taxon>
        <taxon>Dothideomycetes</taxon>
        <taxon>Dothideomycetidae</taxon>
        <taxon>Mycosphaerellales</taxon>
        <taxon>Mycosphaerellaceae</taxon>
        <taxon>Sphaerulina</taxon>
    </lineage>
</organism>